<evidence type="ECO:0000313" key="4">
    <source>
        <dbReference type="Proteomes" id="UP000007819"/>
    </source>
</evidence>
<reference evidence="3" key="3">
    <citation type="submission" date="2022-06" db="UniProtKB">
        <authorList>
            <consortium name="EnsemblMetazoa"/>
        </authorList>
    </citation>
    <scope>IDENTIFICATION</scope>
</reference>
<dbReference type="Proteomes" id="UP000007819">
    <property type="component" value="Chromosome A3"/>
</dbReference>
<proteinExistence type="evidence at transcript level"/>
<organism evidence="2">
    <name type="scientific">Acyrthosiphon pisum</name>
    <name type="common">Pea aphid</name>
    <dbReference type="NCBI Taxonomy" id="7029"/>
    <lineage>
        <taxon>Eukaryota</taxon>
        <taxon>Metazoa</taxon>
        <taxon>Ecdysozoa</taxon>
        <taxon>Arthropoda</taxon>
        <taxon>Hexapoda</taxon>
        <taxon>Insecta</taxon>
        <taxon>Pterygota</taxon>
        <taxon>Neoptera</taxon>
        <taxon>Paraneoptera</taxon>
        <taxon>Hemiptera</taxon>
        <taxon>Sternorrhyncha</taxon>
        <taxon>Aphidomorpha</taxon>
        <taxon>Aphidoidea</taxon>
        <taxon>Aphididae</taxon>
        <taxon>Macrosiphini</taxon>
        <taxon>Acyrthosiphon</taxon>
    </lineage>
</organism>
<dbReference type="RefSeq" id="NP_001313599.1">
    <property type="nucleotide sequence ID" value="NM_001326670.1"/>
</dbReference>
<reference evidence="4" key="2">
    <citation type="submission" date="2010-06" db="EMBL/GenBank/DDBJ databases">
        <authorList>
            <person name="Jiang H."/>
            <person name="Abraham K."/>
            <person name="Ali S."/>
            <person name="Alsbrooks S.L."/>
            <person name="Anim B.N."/>
            <person name="Anosike U.S."/>
            <person name="Attaway T."/>
            <person name="Bandaranaike D.P."/>
            <person name="Battles P.K."/>
            <person name="Bell S.N."/>
            <person name="Bell A.V."/>
            <person name="Beltran B."/>
            <person name="Bickham C."/>
            <person name="Bustamante Y."/>
            <person name="Caleb T."/>
            <person name="Canada A."/>
            <person name="Cardenas V."/>
            <person name="Carter K."/>
            <person name="Chacko J."/>
            <person name="Chandrabose M.N."/>
            <person name="Chavez D."/>
            <person name="Chavez A."/>
            <person name="Chen L."/>
            <person name="Chu H.-S."/>
            <person name="Claassen K.J."/>
            <person name="Cockrell R."/>
            <person name="Collins M."/>
            <person name="Cooper J.A."/>
            <person name="Cree A."/>
            <person name="Curry S.M."/>
            <person name="Da Y."/>
            <person name="Dao M.D."/>
            <person name="Das B."/>
            <person name="Davila M.-L."/>
            <person name="Davy-Carroll L."/>
            <person name="Denson S."/>
            <person name="Dinh H."/>
            <person name="Ebong V.E."/>
            <person name="Edwards J.R."/>
            <person name="Egan A."/>
            <person name="El-Daye J."/>
            <person name="Escobedo L."/>
            <person name="Fernandez S."/>
            <person name="Fernando P.R."/>
            <person name="Flagg N."/>
            <person name="Forbes L.D."/>
            <person name="Fowler R.G."/>
            <person name="Fu Q."/>
            <person name="Gabisi R.A."/>
            <person name="Ganer J."/>
            <person name="Garbino Pronczuk A."/>
            <person name="Garcia R.M."/>
            <person name="Garner T."/>
            <person name="Garrett T.E."/>
            <person name="Gonzalez D.A."/>
            <person name="Hamid H."/>
            <person name="Hawkins E.S."/>
            <person name="Hirani K."/>
            <person name="Hogues M.E."/>
            <person name="Hollins B."/>
            <person name="Hsiao C.-H."/>
            <person name="Jabil R."/>
            <person name="James M.L."/>
            <person name="Jhangiani S.N."/>
            <person name="Johnson B."/>
            <person name="Johnson Q."/>
            <person name="Joshi V."/>
            <person name="Kalu J.B."/>
            <person name="Kam C."/>
            <person name="Kashfia A."/>
            <person name="Keebler J."/>
            <person name="Kisamo H."/>
            <person name="Kovar C.L."/>
            <person name="Lago L.A."/>
            <person name="Lai C.-Y."/>
            <person name="Laidlaw J."/>
            <person name="Lara F."/>
            <person name="Le T.-K."/>
            <person name="Lee S.L."/>
            <person name="Legall F.H."/>
            <person name="Lemon S.J."/>
            <person name="Lewis L.R."/>
            <person name="Li B."/>
            <person name="Liu Y."/>
            <person name="Liu Y.-S."/>
            <person name="Lopez J."/>
            <person name="Lozado R.J."/>
            <person name="Lu J."/>
            <person name="Madu R.C."/>
            <person name="Maheshwari M."/>
            <person name="Maheshwari R."/>
            <person name="Malloy K."/>
            <person name="Martinez E."/>
            <person name="Mathew T."/>
            <person name="Mercado I.C."/>
            <person name="Mercado C."/>
            <person name="Meyer B."/>
            <person name="Montgomery K."/>
            <person name="Morgan M.B."/>
            <person name="Munidasa M."/>
            <person name="Nazareth L.V."/>
            <person name="Nelson J."/>
            <person name="Ng B.M."/>
            <person name="Nguyen N.B."/>
            <person name="Nguyen P.Q."/>
            <person name="Nguyen T."/>
            <person name="Obregon M."/>
            <person name="Okwuonu G.O."/>
            <person name="Onwere C.G."/>
            <person name="Orozco G."/>
            <person name="Parra A."/>
            <person name="Patel S."/>
            <person name="Patil S."/>
            <person name="Perez A."/>
            <person name="Perez Y."/>
            <person name="Pham C."/>
            <person name="Primus E.L."/>
            <person name="Pu L.-L."/>
            <person name="Puazo M."/>
            <person name="Qin X."/>
            <person name="Quiroz J.B."/>
            <person name="Reese J."/>
            <person name="Richards S."/>
            <person name="Rives C.M."/>
            <person name="Robberts R."/>
            <person name="Ruiz S.J."/>
            <person name="Ruiz M.J."/>
            <person name="Santibanez J."/>
            <person name="Schneider B.W."/>
            <person name="Sisson I."/>
            <person name="Smith M."/>
            <person name="Sodergren E."/>
            <person name="Song X.-Z."/>
            <person name="Song B.B."/>
            <person name="Summersgill H."/>
            <person name="Thelus R."/>
            <person name="Thornton R.D."/>
            <person name="Trejos Z.Y."/>
            <person name="Usmani K."/>
            <person name="Vattathil S."/>
            <person name="Villasana D."/>
            <person name="Walker D.L."/>
            <person name="Wang S."/>
            <person name="Wang K."/>
            <person name="White C.S."/>
            <person name="Williams A.C."/>
            <person name="Williamson J."/>
            <person name="Wilson K."/>
            <person name="Woghiren I.O."/>
            <person name="Woodworth J.R."/>
            <person name="Worley K.C."/>
            <person name="Wright R.A."/>
            <person name="Wu W."/>
            <person name="Young L."/>
            <person name="Zhang L."/>
            <person name="Zhang J."/>
            <person name="Zhu Y."/>
            <person name="Muzny D.M."/>
            <person name="Weinstock G."/>
            <person name="Gibbs R.A."/>
        </authorList>
    </citation>
    <scope>NUCLEOTIDE SEQUENCE [LARGE SCALE GENOMIC DNA]</scope>
    <source>
        <strain evidence="4">LSR1</strain>
    </source>
</reference>
<evidence type="ECO:0000313" key="3">
    <source>
        <dbReference type="EnsemblMetazoa" id="NP_001313599.1"/>
    </source>
</evidence>
<keyword evidence="4" id="KW-1185">Reference proteome</keyword>
<feature type="chain" id="PRO_5002944005" evidence="1">
    <location>
        <begin position="17"/>
        <end position="344"/>
    </location>
</feature>
<dbReference type="KEGG" id="api:100569341"/>
<evidence type="ECO:0000256" key="1">
    <source>
        <dbReference type="SAM" id="SignalP"/>
    </source>
</evidence>
<dbReference type="AlphaFoldDB" id="C4WX17"/>
<name>C4WX17_ACYPI</name>
<evidence type="ECO:0000313" key="2">
    <source>
        <dbReference type="EMBL" id="BAH72437.1"/>
    </source>
</evidence>
<dbReference type="EMBL" id="AK342396">
    <property type="protein sequence ID" value="BAH72437.1"/>
    <property type="molecule type" value="mRNA"/>
</dbReference>
<protein>
    <submittedName>
        <fullName evidence="2">ACYPI50492 protein</fullName>
    </submittedName>
</protein>
<keyword evidence="1" id="KW-0732">Signal</keyword>
<accession>C4WX17</accession>
<dbReference type="EnsemblMetazoa" id="NM_001326670.1">
    <property type="protein sequence ID" value="NP_001313599.1"/>
    <property type="gene ID" value="LOC100569341"/>
</dbReference>
<dbReference type="GeneID" id="100569341"/>
<gene>
    <name evidence="2" type="primary">ACYPI50492</name>
    <name evidence="3" type="synonym">100569341</name>
</gene>
<feature type="signal peptide" evidence="1">
    <location>
        <begin position="1"/>
        <end position="16"/>
    </location>
</feature>
<reference evidence="2" key="1">
    <citation type="submission" date="2009-06" db="EMBL/GenBank/DDBJ databases">
        <title>A full-length cDNA resource of the pea aphid, Acyrthosiphon pisum.</title>
        <authorList>
            <person name="Shigenobu S."/>
            <person name="Nakabachi A."/>
            <person name="Richards S."/>
        </authorList>
    </citation>
    <scope>NUCLEOTIDE SEQUENCE</scope>
    <source>
        <strain evidence="2">LSR1</strain>
        <tissue evidence="2">Whole body</tissue>
    </source>
</reference>
<dbReference type="OrthoDB" id="6606584at2759"/>
<sequence length="344" mass="39471">MKLLIFFLFSILVVDSLFCDAKPKNKPTTTTTITTTTTSSPPRGCVYMYKRESASYSAIHLDKPKPLETTSKISKKEGHEVTDFARHHVISWSTISSFFNLVLRDPLIKIETCRGMFHVMNKLMSENVLEDMKQPTAIDNFIVSLIQSKNLRGYNSMMKNSQNPQMLTKRIHEFFTWLPGNIFIGPAPDIRGDDPEEEFEELTRYIIGEAHHNLLKETNIQMVKYINAFSLLSQDDGYAIVNKVLELFNKISLYPVTPYNSQNWRFDKITKKWLIKKEFLKLDPINKPVPGASKTPRSVLGRTRRQLKTNSGCTYDEMYNSILSEVRKNCISKDASCGCQLSKT</sequence>